<keyword evidence="3" id="KW-1185">Reference proteome</keyword>
<proteinExistence type="predicted"/>
<evidence type="ECO:0000313" key="3">
    <source>
        <dbReference type="Proteomes" id="UP000628017"/>
    </source>
</evidence>
<dbReference type="Proteomes" id="UP000628017">
    <property type="component" value="Unassembled WGS sequence"/>
</dbReference>
<reference evidence="2" key="2">
    <citation type="submission" date="2020-09" db="EMBL/GenBank/DDBJ databases">
        <authorList>
            <person name="Sun Q."/>
            <person name="Zhou Y."/>
        </authorList>
    </citation>
    <scope>NUCLEOTIDE SEQUENCE</scope>
    <source>
        <strain evidence="2">CGMCC 1.15880</strain>
    </source>
</reference>
<reference evidence="2" key="1">
    <citation type="journal article" date="2014" name="Int. J. Syst. Evol. Microbiol.">
        <title>Complete genome sequence of Corynebacterium casei LMG S-19264T (=DSM 44701T), isolated from a smear-ripened cheese.</title>
        <authorList>
            <consortium name="US DOE Joint Genome Institute (JGI-PGF)"/>
            <person name="Walter F."/>
            <person name="Albersmeier A."/>
            <person name="Kalinowski J."/>
            <person name="Ruckert C."/>
        </authorList>
    </citation>
    <scope>NUCLEOTIDE SEQUENCE</scope>
    <source>
        <strain evidence="2">CGMCC 1.15880</strain>
    </source>
</reference>
<evidence type="ECO:0000259" key="1">
    <source>
        <dbReference type="PROSITE" id="PS51340"/>
    </source>
</evidence>
<dbReference type="InterPro" id="IPR005302">
    <property type="entry name" value="MoCF_Sase_C"/>
</dbReference>
<dbReference type="InterPro" id="IPR011037">
    <property type="entry name" value="Pyrv_Knase-like_insert_dom_sf"/>
</dbReference>
<dbReference type="Gene3D" id="2.40.33.20">
    <property type="entry name" value="PK beta-barrel domain-like"/>
    <property type="match status" value="1"/>
</dbReference>
<sequence>MITVTELYRHPVKAHGCEALCAVTLHAGKTMPLDRVWAIAHEMSKFNDVAPEWAHCVNFSRGAKAPGLMAIKVKTDESTGTLTFTHPDLSDLSINPDIPEQAAKLVEWSKPLMPADRAASDRVVRAPDRGMTDTAFPSISINSRASLRALGEKAGQDISPLRWRGNIWIDGLEPWAEFDWIGREVQIGTTRLAIRERITRCPATTANPATGERDLDTLALLSEGWGHKDFGVYGEVIETGDVKLGDKLELL</sequence>
<organism evidence="2 3">
    <name type="scientific">Neptunicoccus cionae</name>
    <dbReference type="NCBI Taxonomy" id="2035344"/>
    <lineage>
        <taxon>Bacteria</taxon>
        <taxon>Pseudomonadati</taxon>
        <taxon>Pseudomonadota</taxon>
        <taxon>Alphaproteobacteria</taxon>
        <taxon>Rhodobacterales</taxon>
        <taxon>Paracoccaceae</taxon>
        <taxon>Neptunicoccus</taxon>
    </lineage>
</organism>
<dbReference type="Pfam" id="PF03473">
    <property type="entry name" value="MOSC"/>
    <property type="match status" value="1"/>
</dbReference>
<dbReference type="Pfam" id="PF03476">
    <property type="entry name" value="MOSC_N"/>
    <property type="match status" value="1"/>
</dbReference>
<gene>
    <name evidence="2" type="ORF">GCM10011498_16190</name>
</gene>
<evidence type="ECO:0000313" key="2">
    <source>
        <dbReference type="EMBL" id="GGA16465.1"/>
    </source>
</evidence>
<dbReference type="PROSITE" id="PS51340">
    <property type="entry name" value="MOSC"/>
    <property type="match status" value="1"/>
</dbReference>
<dbReference type="InterPro" id="IPR005303">
    <property type="entry name" value="MOCOS_middle"/>
</dbReference>
<feature type="domain" description="MOSC" evidence="1">
    <location>
        <begin position="110"/>
        <end position="251"/>
    </location>
</feature>
<name>A0A916QWH9_9RHOB</name>
<dbReference type="AlphaFoldDB" id="A0A916QWH9"/>
<dbReference type="EMBL" id="BMKA01000002">
    <property type="protein sequence ID" value="GGA16465.1"/>
    <property type="molecule type" value="Genomic_DNA"/>
</dbReference>
<accession>A0A916QWH9</accession>
<protein>
    <submittedName>
        <fullName evidence="2">Molybdenum cofactor biosysynthesis protein</fullName>
    </submittedName>
</protein>
<dbReference type="GO" id="GO:0030151">
    <property type="term" value="F:molybdenum ion binding"/>
    <property type="evidence" value="ECO:0007669"/>
    <property type="project" value="InterPro"/>
</dbReference>
<dbReference type="RefSeq" id="WP_188673157.1">
    <property type="nucleotide sequence ID" value="NZ_BMKA01000002.1"/>
</dbReference>
<dbReference type="GO" id="GO:0003824">
    <property type="term" value="F:catalytic activity"/>
    <property type="evidence" value="ECO:0007669"/>
    <property type="project" value="InterPro"/>
</dbReference>
<dbReference type="SUPFAM" id="SSF50800">
    <property type="entry name" value="PK beta-barrel domain-like"/>
    <property type="match status" value="1"/>
</dbReference>
<dbReference type="GO" id="GO:0030170">
    <property type="term" value="F:pyridoxal phosphate binding"/>
    <property type="evidence" value="ECO:0007669"/>
    <property type="project" value="InterPro"/>
</dbReference>
<comment type="caution">
    <text evidence="2">The sequence shown here is derived from an EMBL/GenBank/DDBJ whole genome shotgun (WGS) entry which is preliminary data.</text>
</comment>